<feature type="transmembrane region" description="Helical" evidence="6">
    <location>
        <begin position="322"/>
        <end position="345"/>
    </location>
</feature>
<evidence type="ECO:0000256" key="5">
    <source>
        <dbReference type="ARBA" id="ARBA00023136"/>
    </source>
</evidence>
<dbReference type="PANTHER" id="PTHR30474:SF14">
    <property type="entry name" value="CELL CYCLE PROTEIN"/>
    <property type="match status" value="1"/>
</dbReference>
<keyword evidence="2 6" id="KW-0812">Transmembrane</keyword>
<evidence type="ECO:0000256" key="1">
    <source>
        <dbReference type="ARBA" id="ARBA00004141"/>
    </source>
</evidence>
<feature type="transmembrane region" description="Helical" evidence="6">
    <location>
        <begin position="84"/>
        <end position="101"/>
    </location>
</feature>
<dbReference type="RefSeq" id="WP_283712674.1">
    <property type="nucleotide sequence ID" value="NZ_JASJEW010000001.1"/>
</dbReference>
<evidence type="ECO:0000256" key="2">
    <source>
        <dbReference type="ARBA" id="ARBA00022692"/>
    </source>
</evidence>
<comment type="caution">
    <text evidence="7">The sequence shown here is derived from an EMBL/GenBank/DDBJ whole genome shotgun (WGS) entry which is preliminary data.</text>
</comment>
<feature type="transmembrane region" description="Helical" evidence="6">
    <location>
        <begin position="389"/>
        <end position="410"/>
    </location>
</feature>
<dbReference type="GO" id="GO:0016757">
    <property type="term" value="F:glycosyltransferase activity"/>
    <property type="evidence" value="ECO:0007669"/>
    <property type="project" value="UniProtKB-KW"/>
</dbReference>
<keyword evidence="4 6" id="KW-1133">Transmembrane helix</keyword>
<comment type="subcellular location">
    <subcellularLocation>
        <location evidence="1">Membrane</location>
        <topology evidence="1">Multi-pass membrane protein</topology>
    </subcellularLocation>
</comment>
<evidence type="ECO:0000313" key="7">
    <source>
        <dbReference type="EMBL" id="MDJ1129042.1"/>
    </source>
</evidence>
<keyword evidence="7" id="KW-0808">Transferase</keyword>
<keyword evidence="3" id="KW-0133">Cell shape</keyword>
<dbReference type="PANTHER" id="PTHR30474">
    <property type="entry name" value="CELL CYCLE PROTEIN"/>
    <property type="match status" value="1"/>
</dbReference>
<feature type="transmembrane region" description="Helical" evidence="6">
    <location>
        <begin position="187"/>
        <end position="215"/>
    </location>
</feature>
<dbReference type="Pfam" id="PF01098">
    <property type="entry name" value="FTSW_RODA_SPOVE"/>
    <property type="match status" value="1"/>
</dbReference>
<keyword evidence="8" id="KW-1185">Reference proteome</keyword>
<name>A0ABT6ZJG7_9ACTN</name>
<dbReference type="Proteomes" id="UP001431693">
    <property type="component" value="Unassembled WGS sequence"/>
</dbReference>
<accession>A0ABT6ZJG7</accession>
<evidence type="ECO:0000313" key="8">
    <source>
        <dbReference type="Proteomes" id="UP001431693"/>
    </source>
</evidence>
<sequence length="417" mass="44298">MGDGRTKRGTGVKNPGFSEMVSSMFGGDAGKRPGGAHARLQRRTRLKGELYLPALWPAVLLTLYGLVVVWSASLSISDASLPRQLLGVALGLAAALILWRYDYRDLANYTTALLVLDIVLWALPLVPGLGYSAKGMSGWIQVPGIGLRVQPSEIMKLVTIYYMAGLGAQYNGRIGSFREYCKLCGMLLVPFVLLLTQDLGTSLVVLVAGAAIIICAGARKEWVIPTILLIVVGAGLVVWQSVAAMEADGIGLLKAYQVKRLIVFVDPSVDPSGDGYNLQQAKIAVGSGGLFGKGIGNASQAGGGFLPEAHTDFVFALLAEEFGFLGVVLLLGLFAWLLFATVALAQKMESPFAKLVLVGVVAMWSFQLLENVGMCTGIMPITGIPLPFISYGASSMVVQLTAVGMVQSVYRHRTKAA</sequence>
<feature type="transmembrane region" description="Helical" evidence="6">
    <location>
        <begin position="222"/>
        <end position="242"/>
    </location>
</feature>
<dbReference type="EMBL" id="JASJEX010000001">
    <property type="protein sequence ID" value="MDJ1129042.1"/>
    <property type="molecule type" value="Genomic_DNA"/>
</dbReference>
<proteinExistence type="predicted"/>
<reference evidence="7" key="1">
    <citation type="submission" date="2023-05" db="EMBL/GenBank/DDBJ databases">
        <title>[olsenella] sp. nov., isolated from a pig farm feces dump.</title>
        <authorList>
            <person name="Chang Y.-H."/>
        </authorList>
    </citation>
    <scope>NUCLEOTIDE SEQUENCE</scope>
    <source>
        <strain evidence="7">YH-ols2217</strain>
    </source>
</reference>
<dbReference type="InterPro" id="IPR001182">
    <property type="entry name" value="FtsW/RodA"/>
</dbReference>
<evidence type="ECO:0000256" key="3">
    <source>
        <dbReference type="ARBA" id="ARBA00022960"/>
    </source>
</evidence>
<keyword evidence="5 6" id="KW-0472">Membrane</keyword>
<dbReference type="EC" id="2.4.1.129" evidence="7"/>
<feature type="transmembrane region" description="Helical" evidence="6">
    <location>
        <begin position="113"/>
        <end position="133"/>
    </location>
</feature>
<organism evidence="7 8">
    <name type="scientific">Kribbibacterium absianum</name>
    <dbReference type="NCBI Taxonomy" id="3044210"/>
    <lineage>
        <taxon>Bacteria</taxon>
        <taxon>Bacillati</taxon>
        <taxon>Actinomycetota</taxon>
        <taxon>Coriobacteriia</taxon>
        <taxon>Coriobacteriales</taxon>
        <taxon>Kribbibacteriaceae</taxon>
        <taxon>Kribbibacterium</taxon>
    </lineage>
</organism>
<evidence type="ECO:0000256" key="4">
    <source>
        <dbReference type="ARBA" id="ARBA00022989"/>
    </source>
</evidence>
<protein>
    <submittedName>
        <fullName evidence="7">FtsW/RodA/SpoVE family cell cycle protein</fullName>
        <ecNumber evidence="7">2.4.1.129</ecNumber>
    </submittedName>
</protein>
<keyword evidence="7" id="KW-0328">Glycosyltransferase</keyword>
<evidence type="ECO:0000256" key="6">
    <source>
        <dbReference type="SAM" id="Phobius"/>
    </source>
</evidence>
<feature type="transmembrane region" description="Helical" evidence="6">
    <location>
        <begin position="352"/>
        <end position="369"/>
    </location>
</feature>
<feature type="transmembrane region" description="Helical" evidence="6">
    <location>
        <begin position="50"/>
        <end position="72"/>
    </location>
</feature>
<gene>
    <name evidence="7" type="ORF">QJ043_02945</name>
</gene>